<keyword evidence="2" id="KW-1185">Reference proteome</keyword>
<gene>
    <name evidence="1" type="ORF">CCH79_00020448</name>
</gene>
<comment type="caution">
    <text evidence="1">The sequence shown here is derived from an EMBL/GenBank/DDBJ whole genome shotgun (WGS) entry which is preliminary data.</text>
</comment>
<proteinExistence type="predicted"/>
<evidence type="ECO:0000313" key="2">
    <source>
        <dbReference type="Proteomes" id="UP000250572"/>
    </source>
</evidence>
<dbReference type="EMBL" id="NHOQ01002347">
    <property type="protein sequence ID" value="PWA18256.1"/>
    <property type="molecule type" value="Genomic_DNA"/>
</dbReference>
<reference evidence="1 2" key="1">
    <citation type="journal article" date="2018" name="G3 (Bethesda)">
        <title>A High-Quality Reference Genome for the Invasive Mosquitofish Gambusia affinis Using a Chicago Library.</title>
        <authorList>
            <person name="Hoffberg S.L."/>
            <person name="Troendle N.J."/>
            <person name="Glenn T.C."/>
            <person name="Mahmud O."/>
            <person name="Louha S."/>
            <person name="Chalopin D."/>
            <person name="Bennetzen J.L."/>
            <person name="Mauricio R."/>
        </authorList>
    </citation>
    <scope>NUCLEOTIDE SEQUENCE [LARGE SCALE GENOMIC DNA]</scope>
    <source>
        <strain evidence="1">NE01/NJP1002.9</strain>
        <tissue evidence="1">Muscle</tissue>
    </source>
</reference>
<dbReference type="AlphaFoldDB" id="A0A315V4N5"/>
<accession>A0A315V4N5</accession>
<protein>
    <submittedName>
        <fullName evidence="1">Uncharacterized protein</fullName>
    </submittedName>
</protein>
<dbReference type="Proteomes" id="UP000250572">
    <property type="component" value="Unassembled WGS sequence"/>
</dbReference>
<organism evidence="1 2">
    <name type="scientific">Gambusia affinis</name>
    <name type="common">Western mosquitofish</name>
    <name type="synonym">Heterandria affinis</name>
    <dbReference type="NCBI Taxonomy" id="33528"/>
    <lineage>
        <taxon>Eukaryota</taxon>
        <taxon>Metazoa</taxon>
        <taxon>Chordata</taxon>
        <taxon>Craniata</taxon>
        <taxon>Vertebrata</taxon>
        <taxon>Euteleostomi</taxon>
        <taxon>Actinopterygii</taxon>
        <taxon>Neopterygii</taxon>
        <taxon>Teleostei</taxon>
        <taxon>Neoteleostei</taxon>
        <taxon>Acanthomorphata</taxon>
        <taxon>Ovalentaria</taxon>
        <taxon>Atherinomorphae</taxon>
        <taxon>Cyprinodontiformes</taxon>
        <taxon>Poeciliidae</taxon>
        <taxon>Poeciliinae</taxon>
        <taxon>Gambusia</taxon>
    </lineage>
</organism>
<sequence>MCTSAESAASPSLDRDVGQFSGPALLEGEAVPKFSLFTGWGAARTMTPILHSNIGSEERLEKSAYDVHIRLECAAVRC</sequence>
<evidence type="ECO:0000313" key="1">
    <source>
        <dbReference type="EMBL" id="PWA18256.1"/>
    </source>
</evidence>
<name>A0A315V4N5_GAMAF</name>